<protein>
    <submittedName>
        <fullName evidence="2">Uncharacterized protein</fullName>
    </submittedName>
</protein>
<evidence type="ECO:0000313" key="1">
    <source>
        <dbReference type="EMBL" id="AWL59114.1"/>
    </source>
</evidence>
<name>A0A483KGH4_9ENTR</name>
<sequence length="69" mass="7131">MGAGWIAVTAGNTGSCASAGSASANNSHKALRINSLSTATKERASYRQTAPAVLVKNGIHRRQRSCCGR</sequence>
<dbReference type="EMBL" id="CP029443">
    <property type="protein sequence ID" value="AWL59114.1"/>
    <property type="molecule type" value="Genomic_DNA"/>
</dbReference>
<organism evidence="2">
    <name type="scientific">Klebsiella quasipneumoniae</name>
    <dbReference type="NCBI Taxonomy" id="1463165"/>
    <lineage>
        <taxon>Bacteria</taxon>
        <taxon>Pseudomonadati</taxon>
        <taxon>Pseudomonadota</taxon>
        <taxon>Gammaproteobacteria</taxon>
        <taxon>Enterobacterales</taxon>
        <taxon>Enterobacteriaceae</taxon>
        <taxon>Klebsiella/Raoultella group</taxon>
        <taxon>Klebsiella</taxon>
        <taxon>Klebsiella pneumoniae complex</taxon>
    </lineage>
</organism>
<evidence type="ECO:0000313" key="2">
    <source>
        <dbReference type="EMBL" id="TCX59449.1"/>
    </source>
</evidence>
<accession>A0A483KGH4</accession>
<evidence type="ECO:0000313" key="3">
    <source>
        <dbReference type="Proteomes" id="UP000245760"/>
    </source>
</evidence>
<proteinExistence type="predicted"/>
<reference evidence="1 3" key="1">
    <citation type="submission" date="2018-05" db="EMBL/GenBank/DDBJ databases">
        <title>Klebsiella quasipneumonaiae provides a window into carbapenemase gene transfer, plasmid rearrangements and nosocomial acquisition from the hospital environment.</title>
        <authorList>
            <person name="Mathers A.J."/>
            <person name="Vegesana K."/>
            <person name="Stoesser N."/>
            <person name="Crook D."/>
            <person name="Vaughan A."/>
            <person name="Barry K."/>
            <person name="Parikh H."/>
            <person name="Sebra R."/>
            <person name="Kotay S."/>
            <person name="Walker A.S."/>
            <person name="Sheppard A.E."/>
        </authorList>
    </citation>
    <scope>NUCLEOTIDE SEQUENCE [LARGE SCALE GENOMIC DNA]</scope>
    <source>
        <strain evidence="1 3">CAV1947</strain>
    </source>
</reference>
<reference evidence="2" key="2">
    <citation type="submission" date="2019-01" db="EMBL/GenBank/DDBJ databases">
        <authorList>
            <person name="Lista F."/>
            <person name="Anselmo A."/>
        </authorList>
    </citation>
    <scope>NUCLEOTIDE SEQUENCE</scope>
    <source>
        <strain evidence="2">8S</strain>
    </source>
</reference>
<dbReference type="AlphaFoldDB" id="A0A483KGH4"/>
<gene>
    <name evidence="1" type="ORF">DKC11_26370</name>
    <name evidence="2" type="ORF">ETE84_20830</name>
</gene>
<dbReference type="EMBL" id="SDCO01000014">
    <property type="protein sequence ID" value="TCX59449.1"/>
    <property type="molecule type" value="Genomic_DNA"/>
</dbReference>
<dbReference type="Proteomes" id="UP000245760">
    <property type="component" value="Chromosome"/>
</dbReference>
<keyword evidence="3" id="KW-1185">Reference proteome</keyword>